<keyword evidence="6" id="KW-1185">Reference proteome</keyword>
<dbReference type="InterPro" id="IPR016032">
    <property type="entry name" value="Sig_transdc_resp-reg_C-effctor"/>
</dbReference>
<evidence type="ECO:0000256" key="1">
    <source>
        <dbReference type="ARBA" id="ARBA00023015"/>
    </source>
</evidence>
<evidence type="ECO:0000256" key="3">
    <source>
        <dbReference type="ARBA" id="ARBA00023163"/>
    </source>
</evidence>
<keyword evidence="3" id="KW-0804">Transcription</keyword>
<feature type="domain" description="HTH luxR-type" evidence="4">
    <location>
        <begin position="179"/>
        <end position="244"/>
    </location>
</feature>
<accession>A0A7C9J2D4</accession>
<evidence type="ECO:0000256" key="2">
    <source>
        <dbReference type="ARBA" id="ARBA00023125"/>
    </source>
</evidence>
<dbReference type="Gene3D" id="1.10.10.10">
    <property type="entry name" value="Winged helix-like DNA-binding domain superfamily/Winged helix DNA-binding domain"/>
    <property type="match status" value="1"/>
</dbReference>
<dbReference type="CDD" id="cd06170">
    <property type="entry name" value="LuxR_C_like"/>
    <property type="match status" value="1"/>
</dbReference>
<dbReference type="PRINTS" id="PR00038">
    <property type="entry name" value="HTHLUXR"/>
</dbReference>
<dbReference type="PROSITE" id="PS50043">
    <property type="entry name" value="HTH_LUXR_2"/>
    <property type="match status" value="1"/>
</dbReference>
<evidence type="ECO:0000313" key="5">
    <source>
        <dbReference type="EMBL" id="MXQ07521.1"/>
    </source>
</evidence>
<dbReference type="InterPro" id="IPR036388">
    <property type="entry name" value="WH-like_DNA-bd_sf"/>
</dbReference>
<dbReference type="RefSeq" id="WP_160763390.1">
    <property type="nucleotide sequence ID" value="NZ_WUPT01000001.1"/>
</dbReference>
<dbReference type="Pfam" id="PF00196">
    <property type="entry name" value="GerE"/>
    <property type="match status" value="1"/>
</dbReference>
<dbReference type="EMBL" id="WUPT01000001">
    <property type="protein sequence ID" value="MXQ07521.1"/>
    <property type="molecule type" value="Genomic_DNA"/>
</dbReference>
<dbReference type="PANTHER" id="PTHR44688:SF16">
    <property type="entry name" value="DNA-BINDING TRANSCRIPTIONAL ACTIVATOR DEVR_DOSR"/>
    <property type="match status" value="1"/>
</dbReference>
<dbReference type="PROSITE" id="PS00622">
    <property type="entry name" value="HTH_LUXR_1"/>
    <property type="match status" value="1"/>
</dbReference>
<dbReference type="SUPFAM" id="SSF46894">
    <property type="entry name" value="C-terminal effector domain of the bipartite response regulators"/>
    <property type="match status" value="1"/>
</dbReference>
<protein>
    <submittedName>
        <fullName evidence="5">Helix-turn-helix transcriptional regulator</fullName>
    </submittedName>
</protein>
<dbReference type="InterPro" id="IPR000792">
    <property type="entry name" value="Tscrpt_reg_LuxR_C"/>
</dbReference>
<proteinExistence type="predicted"/>
<organism evidence="5 6">
    <name type="scientific">Kangsaoukella pontilimi</name>
    <dbReference type="NCBI Taxonomy" id="2691042"/>
    <lineage>
        <taxon>Bacteria</taxon>
        <taxon>Pseudomonadati</taxon>
        <taxon>Pseudomonadota</taxon>
        <taxon>Alphaproteobacteria</taxon>
        <taxon>Rhodobacterales</taxon>
        <taxon>Paracoccaceae</taxon>
        <taxon>Kangsaoukella</taxon>
    </lineage>
</organism>
<evidence type="ECO:0000259" key="4">
    <source>
        <dbReference type="PROSITE" id="PS50043"/>
    </source>
</evidence>
<dbReference type="GO" id="GO:0003677">
    <property type="term" value="F:DNA binding"/>
    <property type="evidence" value="ECO:0007669"/>
    <property type="project" value="UniProtKB-KW"/>
</dbReference>
<dbReference type="AlphaFoldDB" id="A0A7C9J2D4"/>
<keyword evidence="2" id="KW-0238">DNA-binding</keyword>
<dbReference type="PANTHER" id="PTHR44688">
    <property type="entry name" value="DNA-BINDING TRANSCRIPTIONAL ACTIVATOR DEVR_DOSR"/>
    <property type="match status" value="1"/>
</dbReference>
<comment type="caution">
    <text evidence="5">The sequence shown here is derived from an EMBL/GenBank/DDBJ whole genome shotgun (WGS) entry which is preliminary data.</text>
</comment>
<evidence type="ECO:0000313" key="6">
    <source>
        <dbReference type="Proteomes" id="UP000480350"/>
    </source>
</evidence>
<sequence length="258" mass="28355">MPLGEALSAISQAIGAEAAAISRDARQQGRSRLVAEYDARDTDREAAPFRRPMAEDVLGAFYNRVRSGTVWFLSDHLSDSDFSTSAGLSNWLVSRSVADIVVVAIESTGLQHDYLEFHFDHVLGRNEKAEFDTVMPTLVRAWAGRKTGLVTQAQMDERMVRARALAKENRIKPSEPILGVSNPAKLSRAEFRVCLLLSRGLSVKAVTDELGLSESTVRSHLRSIYSKTETTGLAELVYRILSVASDPVSADRRLGASY</sequence>
<dbReference type="Proteomes" id="UP000480350">
    <property type="component" value="Unassembled WGS sequence"/>
</dbReference>
<name>A0A7C9J2D4_9RHOB</name>
<reference evidence="5 6" key="1">
    <citation type="submission" date="2019-12" db="EMBL/GenBank/DDBJ databases">
        <authorList>
            <person name="Lee S.D."/>
        </authorList>
    </citation>
    <scope>NUCLEOTIDE SEQUENCE [LARGE SCALE GENOMIC DNA]</scope>
    <source>
        <strain evidence="5 6">GH1-50</strain>
    </source>
</reference>
<dbReference type="GO" id="GO:0006355">
    <property type="term" value="P:regulation of DNA-templated transcription"/>
    <property type="evidence" value="ECO:0007669"/>
    <property type="project" value="InterPro"/>
</dbReference>
<gene>
    <name evidence="5" type="ORF">GQ651_06640</name>
</gene>
<dbReference type="SMART" id="SM00421">
    <property type="entry name" value="HTH_LUXR"/>
    <property type="match status" value="1"/>
</dbReference>
<reference evidence="5 6" key="2">
    <citation type="submission" date="2020-03" db="EMBL/GenBank/DDBJ databases">
        <title>Kangsaoukella pontilimi gen. nov., sp. nov., a new member of the family Rhodobacteraceae isolated from a tidal mudflat.</title>
        <authorList>
            <person name="Kim I.S."/>
        </authorList>
    </citation>
    <scope>NUCLEOTIDE SEQUENCE [LARGE SCALE GENOMIC DNA]</scope>
    <source>
        <strain evidence="5 6">GH1-50</strain>
    </source>
</reference>
<keyword evidence="1" id="KW-0805">Transcription regulation</keyword>